<feature type="transmembrane region" description="Helical" evidence="1">
    <location>
        <begin position="24"/>
        <end position="43"/>
    </location>
</feature>
<accession>A0AAF0U0S5</accession>
<proteinExistence type="predicted"/>
<dbReference type="Proteomes" id="UP001234989">
    <property type="component" value="Chromosome 7"/>
</dbReference>
<gene>
    <name evidence="2" type="ORF">MTR67_030610</name>
</gene>
<keyword evidence="1" id="KW-0472">Membrane</keyword>
<keyword evidence="1" id="KW-1133">Transmembrane helix</keyword>
<evidence type="ECO:0000313" key="2">
    <source>
        <dbReference type="EMBL" id="WMV37225.1"/>
    </source>
</evidence>
<dbReference type="EMBL" id="CP133618">
    <property type="protein sequence ID" value="WMV37225.1"/>
    <property type="molecule type" value="Genomic_DNA"/>
</dbReference>
<keyword evidence="1" id="KW-0812">Transmembrane</keyword>
<reference evidence="2" key="1">
    <citation type="submission" date="2023-08" db="EMBL/GenBank/DDBJ databases">
        <title>A de novo genome assembly of Solanum verrucosum Schlechtendal, a Mexican diploid species geographically isolated from the other diploid A-genome species in potato relatives.</title>
        <authorList>
            <person name="Hosaka K."/>
        </authorList>
    </citation>
    <scope>NUCLEOTIDE SEQUENCE</scope>
    <source>
        <tissue evidence="2">Young leaves</tissue>
    </source>
</reference>
<protein>
    <submittedName>
        <fullName evidence="2">Uncharacterized protein</fullName>
    </submittedName>
</protein>
<dbReference type="AlphaFoldDB" id="A0AAF0U0S5"/>
<evidence type="ECO:0000313" key="3">
    <source>
        <dbReference type="Proteomes" id="UP001234989"/>
    </source>
</evidence>
<organism evidence="2 3">
    <name type="scientific">Solanum verrucosum</name>
    <dbReference type="NCBI Taxonomy" id="315347"/>
    <lineage>
        <taxon>Eukaryota</taxon>
        <taxon>Viridiplantae</taxon>
        <taxon>Streptophyta</taxon>
        <taxon>Embryophyta</taxon>
        <taxon>Tracheophyta</taxon>
        <taxon>Spermatophyta</taxon>
        <taxon>Magnoliopsida</taxon>
        <taxon>eudicotyledons</taxon>
        <taxon>Gunneridae</taxon>
        <taxon>Pentapetalae</taxon>
        <taxon>asterids</taxon>
        <taxon>lamiids</taxon>
        <taxon>Solanales</taxon>
        <taxon>Solanaceae</taxon>
        <taxon>Solanoideae</taxon>
        <taxon>Solaneae</taxon>
        <taxon>Solanum</taxon>
    </lineage>
</organism>
<sequence>FCSLVMAFGSWGGRVKDLFLESDLYGFVVVVISLSPLILLYSYGMRRPVNCRNEVWQNAWSPVSECLVSCFGSEIQMVW</sequence>
<keyword evidence="3" id="KW-1185">Reference proteome</keyword>
<feature type="non-terminal residue" evidence="2">
    <location>
        <position position="1"/>
    </location>
</feature>
<name>A0AAF0U0S5_SOLVR</name>
<evidence type="ECO:0000256" key="1">
    <source>
        <dbReference type="SAM" id="Phobius"/>
    </source>
</evidence>